<feature type="signal peptide" evidence="1">
    <location>
        <begin position="1"/>
        <end position="28"/>
    </location>
</feature>
<dbReference type="RefSeq" id="WP_280653795.1">
    <property type="nucleotide sequence ID" value="NZ_JANQDH010000033.1"/>
</dbReference>
<dbReference type="Proteomes" id="UP001159387">
    <property type="component" value="Unassembled WGS sequence"/>
</dbReference>
<keyword evidence="1" id="KW-0732">Signal</keyword>
<sequence length="162" mass="17673">MNPYTHCQTKLWLLTALAWVLMPKTVEAQTIPNITIPTPTVRVPNISITQPSFTNGRVNSPVITPGFTNTNTLTVKTIDPLSTSPSKINIPRLKKIPNIPVSQPRVSTEPTINIPLGTIPSIDFGNISITRPDITELETGVTLKVNGEIVDNSHLNHLIISP</sequence>
<keyword evidence="3" id="KW-1185">Reference proteome</keyword>
<dbReference type="AlphaFoldDB" id="A0AA43GQP1"/>
<protein>
    <submittedName>
        <fullName evidence="2">Uncharacterized protein</fullName>
    </submittedName>
</protein>
<evidence type="ECO:0000313" key="3">
    <source>
        <dbReference type="Proteomes" id="UP001159387"/>
    </source>
</evidence>
<accession>A0AA43GQP1</accession>
<comment type="caution">
    <text evidence="2">The sequence shown here is derived from an EMBL/GenBank/DDBJ whole genome shotgun (WGS) entry which is preliminary data.</text>
</comment>
<gene>
    <name evidence="2" type="ORF">NWP17_04925</name>
</gene>
<reference evidence="2 3" key="1">
    <citation type="journal article" date="2023" name="J. Phycol.">
        <title>Chrysosporum ovalisporum is synonymous with the true-branching cyanobacterium Umezakia natans (Nostocales/Aphanizomenonaceae).</title>
        <authorList>
            <person name="McGregor G.B."/>
            <person name="Sendall B.C."/>
            <person name="Niiyama Y."/>
            <person name="Tuji A."/>
            <person name="Willis A."/>
        </authorList>
    </citation>
    <scope>NUCLEOTIDE SEQUENCE [LARGE SCALE GENOMIC DNA]</scope>
    <source>
        <strain evidence="2 3">ANA360D</strain>
    </source>
</reference>
<evidence type="ECO:0000256" key="1">
    <source>
        <dbReference type="SAM" id="SignalP"/>
    </source>
</evidence>
<organism evidence="2 3">
    <name type="scientific">Chrysosporum bergii ANA360D</name>
    <dbReference type="NCBI Taxonomy" id="617107"/>
    <lineage>
        <taxon>Bacteria</taxon>
        <taxon>Bacillati</taxon>
        <taxon>Cyanobacteriota</taxon>
        <taxon>Cyanophyceae</taxon>
        <taxon>Nostocales</taxon>
        <taxon>Nodulariaceae</taxon>
        <taxon>Chrysosporum</taxon>
    </lineage>
</organism>
<name>A0AA43GQP1_9CYAN</name>
<evidence type="ECO:0000313" key="2">
    <source>
        <dbReference type="EMBL" id="MDH6059785.1"/>
    </source>
</evidence>
<feature type="chain" id="PRO_5041389271" evidence="1">
    <location>
        <begin position="29"/>
        <end position="162"/>
    </location>
</feature>
<dbReference type="EMBL" id="JANQDH010000033">
    <property type="protein sequence ID" value="MDH6059785.1"/>
    <property type="molecule type" value="Genomic_DNA"/>
</dbReference>
<proteinExistence type="predicted"/>